<reference evidence="3" key="1">
    <citation type="submission" date="2016-11" db="EMBL/GenBank/DDBJ databases">
        <authorList>
            <person name="Shukria A."/>
            <person name="Stevens D.C."/>
        </authorList>
    </citation>
    <scope>NUCLEOTIDE SEQUENCE [LARGE SCALE GENOMIC DNA]</scope>
    <source>
        <strain evidence="3">Cbfe23</strain>
    </source>
</reference>
<dbReference type="AlphaFoldDB" id="A0A1L9B120"/>
<keyword evidence="3" id="KW-1185">Reference proteome</keyword>
<comment type="caution">
    <text evidence="2">The sequence shown here is derived from an EMBL/GenBank/DDBJ whole genome shotgun (WGS) entry which is preliminary data.</text>
</comment>
<evidence type="ECO:0000256" key="1">
    <source>
        <dbReference type="SAM" id="SignalP"/>
    </source>
</evidence>
<keyword evidence="1" id="KW-0732">Signal</keyword>
<name>A0A1L9B120_9BACT</name>
<organism evidence="2 3">
    <name type="scientific">Cystobacter ferrugineus</name>
    <dbReference type="NCBI Taxonomy" id="83449"/>
    <lineage>
        <taxon>Bacteria</taxon>
        <taxon>Pseudomonadati</taxon>
        <taxon>Myxococcota</taxon>
        <taxon>Myxococcia</taxon>
        <taxon>Myxococcales</taxon>
        <taxon>Cystobacterineae</taxon>
        <taxon>Archangiaceae</taxon>
        <taxon>Cystobacter</taxon>
    </lineage>
</organism>
<feature type="signal peptide" evidence="1">
    <location>
        <begin position="1"/>
        <end position="28"/>
    </location>
</feature>
<proteinExistence type="predicted"/>
<accession>A0A1L9B120</accession>
<dbReference type="STRING" id="83449.BON30_35465"/>
<evidence type="ECO:0000313" key="2">
    <source>
        <dbReference type="EMBL" id="OJH35916.1"/>
    </source>
</evidence>
<sequence>MRHVPPSSSKKVSWMLALLALLHVECLAESDPVGPEGECGPRDLTPECCLKQFPGQWERCTGAAEAEQVVRSPSPGMKLAAVSTATTVAVAMQPRINAAEHRGVELAADLLATVESAIERCTSKADQEVNDHHFQGRSPSAEICQQLKAGKQVTWAVYLGLFKHEQAWPCLRKALDLLLPGRYWLHPRFQLDDRTGQWEFLDKKRVEEIVAKQGWKGLKGTIEPDLILLNEQGIIVRVYDLKFPCPESNIARWERYDKGRWRDRSQGDLYKAALQVTPRLVSPRQGVIRK</sequence>
<gene>
    <name evidence="2" type="ORF">BON30_35465</name>
</gene>
<dbReference type="EMBL" id="MPIN01000012">
    <property type="protein sequence ID" value="OJH35916.1"/>
    <property type="molecule type" value="Genomic_DNA"/>
</dbReference>
<reference evidence="2 3" key="2">
    <citation type="submission" date="2016-12" db="EMBL/GenBank/DDBJ databases">
        <title>Draft Genome Sequence of Cystobacter ferrugineus Strain Cbfe23.</title>
        <authorList>
            <person name="Akbar S."/>
            <person name="Dowd S.E."/>
            <person name="Stevens D.C."/>
        </authorList>
    </citation>
    <scope>NUCLEOTIDE SEQUENCE [LARGE SCALE GENOMIC DNA]</scope>
    <source>
        <strain evidence="2 3">Cbfe23</strain>
    </source>
</reference>
<dbReference type="Proteomes" id="UP000182229">
    <property type="component" value="Unassembled WGS sequence"/>
</dbReference>
<evidence type="ECO:0000313" key="3">
    <source>
        <dbReference type="Proteomes" id="UP000182229"/>
    </source>
</evidence>
<evidence type="ECO:0008006" key="4">
    <source>
        <dbReference type="Google" id="ProtNLM"/>
    </source>
</evidence>
<feature type="chain" id="PRO_5012182867" description="Lipoprotein" evidence="1">
    <location>
        <begin position="29"/>
        <end position="290"/>
    </location>
</feature>
<protein>
    <recommendedName>
        <fullName evidence="4">Lipoprotein</fullName>
    </recommendedName>
</protein>